<dbReference type="GO" id="GO:0003700">
    <property type="term" value="F:DNA-binding transcription factor activity"/>
    <property type="evidence" value="ECO:0007669"/>
    <property type="project" value="InterPro"/>
</dbReference>
<dbReference type="Pfam" id="PF12802">
    <property type="entry name" value="MarR_2"/>
    <property type="match status" value="1"/>
</dbReference>
<dbReference type="AlphaFoldDB" id="A0A1W6MWJ3"/>
<dbReference type="InterPro" id="IPR000835">
    <property type="entry name" value="HTH_MarR-typ"/>
</dbReference>
<feature type="domain" description="HTH marR-type" evidence="1">
    <location>
        <begin position="18"/>
        <end position="154"/>
    </location>
</feature>
<dbReference type="SMART" id="SM00347">
    <property type="entry name" value="HTH_MARR"/>
    <property type="match status" value="1"/>
</dbReference>
<protein>
    <submittedName>
        <fullName evidence="2">MarR family transcriptional regulator</fullName>
    </submittedName>
</protein>
<dbReference type="InterPro" id="IPR039422">
    <property type="entry name" value="MarR/SlyA-like"/>
</dbReference>
<evidence type="ECO:0000259" key="1">
    <source>
        <dbReference type="PROSITE" id="PS50995"/>
    </source>
</evidence>
<dbReference type="PROSITE" id="PS50995">
    <property type="entry name" value="HTH_MARR_2"/>
    <property type="match status" value="1"/>
</dbReference>
<dbReference type="InterPro" id="IPR036390">
    <property type="entry name" value="WH_DNA-bd_sf"/>
</dbReference>
<keyword evidence="3" id="KW-1185">Reference proteome</keyword>
<organism evidence="2 3">
    <name type="scientific">Methylocystis bryophila</name>
    <dbReference type="NCBI Taxonomy" id="655015"/>
    <lineage>
        <taxon>Bacteria</taxon>
        <taxon>Pseudomonadati</taxon>
        <taxon>Pseudomonadota</taxon>
        <taxon>Alphaproteobacteria</taxon>
        <taxon>Hyphomicrobiales</taxon>
        <taxon>Methylocystaceae</taxon>
        <taxon>Methylocystis</taxon>
    </lineage>
</organism>
<dbReference type="RefSeq" id="WP_085772023.1">
    <property type="nucleotide sequence ID" value="NZ_AP027149.1"/>
</dbReference>
<dbReference type="KEGG" id="mbry:B1812_13340"/>
<evidence type="ECO:0000313" key="3">
    <source>
        <dbReference type="Proteomes" id="UP000193978"/>
    </source>
</evidence>
<gene>
    <name evidence="2" type="ORF">B1812_13340</name>
</gene>
<evidence type="ECO:0000313" key="2">
    <source>
        <dbReference type="EMBL" id="ARN81906.1"/>
    </source>
</evidence>
<dbReference type="GO" id="GO:0006950">
    <property type="term" value="P:response to stress"/>
    <property type="evidence" value="ECO:0007669"/>
    <property type="project" value="TreeGrafter"/>
</dbReference>
<reference evidence="2 3" key="1">
    <citation type="submission" date="2017-02" db="EMBL/GenBank/DDBJ databases">
        <authorList>
            <person name="Peterson S.W."/>
        </authorList>
    </citation>
    <scope>NUCLEOTIDE SEQUENCE [LARGE SCALE GENOMIC DNA]</scope>
    <source>
        <strain evidence="2 3">S285</strain>
    </source>
</reference>
<dbReference type="STRING" id="655015.B1812_13340"/>
<dbReference type="Gene3D" id="1.10.10.10">
    <property type="entry name" value="Winged helix-like DNA-binding domain superfamily/Winged helix DNA-binding domain"/>
    <property type="match status" value="1"/>
</dbReference>
<dbReference type="PANTHER" id="PTHR33164">
    <property type="entry name" value="TRANSCRIPTIONAL REGULATOR, MARR FAMILY"/>
    <property type="match status" value="1"/>
</dbReference>
<dbReference type="InterPro" id="IPR036388">
    <property type="entry name" value="WH-like_DNA-bd_sf"/>
</dbReference>
<name>A0A1W6MWJ3_9HYPH</name>
<dbReference type="Proteomes" id="UP000193978">
    <property type="component" value="Chromosome"/>
</dbReference>
<accession>A0A1W6MWJ3</accession>
<dbReference type="SUPFAM" id="SSF46785">
    <property type="entry name" value="Winged helix' DNA-binding domain"/>
    <property type="match status" value="1"/>
</dbReference>
<dbReference type="PANTHER" id="PTHR33164:SF43">
    <property type="entry name" value="HTH-TYPE TRANSCRIPTIONAL REPRESSOR YETL"/>
    <property type="match status" value="1"/>
</dbReference>
<dbReference type="EMBL" id="CP019948">
    <property type="protein sequence ID" value="ARN81906.1"/>
    <property type="molecule type" value="Genomic_DNA"/>
</dbReference>
<dbReference type="OrthoDB" id="9807800at2"/>
<sequence length="154" mass="17010">MAKSFAATPVAEAGAPPSPEEFAALARFRYTLRKFLAFSEQAAGELGMTAQWYQALLVIKTRGAEQPVSVGDLAEELLIKDHSAAELVSRLVEAKLVRRKVDPSDRRRSLLLMTPLADRGLAKLAAVHLERLREDSDAFLNVLDGNRDPKRQAR</sequence>
<proteinExistence type="predicted"/>